<evidence type="ECO:0000313" key="3">
    <source>
        <dbReference type="Proteomes" id="UP000826014"/>
    </source>
</evidence>
<reference evidence="2 3" key="1">
    <citation type="journal article" date="2022" name="bioRxiv">
        <title>Ecology and evolution of chlamydial symbionts of arthropods.</title>
        <authorList>
            <person name="Halter T."/>
            <person name="Koestlbacher S."/>
            <person name="Collingro A."/>
            <person name="Sixt B.S."/>
            <person name="Toenshoff E.R."/>
            <person name="Hendrickx F."/>
            <person name="Kostanjsek R."/>
            <person name="Horn M."/>
        </authorList>
    </citation>
    <scope>NUCLEOTIDE SEQUENCE [LARGE SCALE GENOMIC DNA]</scope>
    <source>
        <strain evidence="2">W744xW776</strain>
    </source>
</reference>
<proteinExistence type="predicted"/>
<evidence type="ECO:0000256" key="1">
    <source>
        <dbReference type="SAM" id="MobiDB-lite"/>
    </source>
</evidence>
<keyword evidence="3" id="KW-1185">Reference proteome</keyword>
<dbReference type="RefSeq" id="WP_215217443.1">
    <property type="nucleotide sequence ID" value="NZ_CP075587.1"/>
</dbReference>
<dbReference type="Proteomes" id="UP000826014">
    <property type="component" value="Chromosome"/>
</dbReference>
<accession>A0ABX8V6C7</accession>
<feature type="compositionally biased region" description="Basic residues" evidence="1">
    <location>
        <begin position="54"/>
        <end position="66"/>
    </location>
</feature>
<feature type="region of interest" description="Disordered" evidence="1">
    <location>
        <begin position="54"/>
        <end position="81"/>
    </location>
</feature>
<organism evidence="2 3">
    <name type="scientific">Candidatus Rhabdochlamydia oedothoracis</name>
    <dbReference type="NCBI Taxonomy" id="2720720"/>
    <lineage>
        <taxon>Bacteria</taxon>
        <taxon>Pseudomonadati</taxon>
        <taxon>Chlamydiota</taxon>
        <taxon>Chlamydiia</taxon>
        <taxon>Parachlamydiales</taxon>
        <taxon>Candidatus Rhabdochlamydiaceae</taxon>
        <taxon>Candidatus Rhabdochlamydia</taxon>
    </lineage>
</organism>
<gene>
    <name evidence="2" type="ORF">RHABOEDO_001412</name>
</gene>
<name>A0ABX8V6C7_9BACT</name>
<protein>
    <submittedName>
        <fullName evidence="2">Uncharacterized protein</fullName>
    </submittedName>
</protein>
<dbReference type="EMBL" id="CP075587">
    <property type="protein sequence ID" value="QYF49137.1"/>
    <property type="molecule type" value="Genomic_DNA"/>
</dbReference>
<sequence length="114" mass="13291">MKDQLSLKNRKKQRKEIHSAQKNPVIQENPPVKIPKKIMQKRKELMDSFTRHMKIKKARHNTKNSKRTTPGIGITTTDAQPAHTHIEGVRWIKTTIKQNLAQQKILSRNGPRKK</sequence>
<feature type="region of interest" description="Disordered" evidence="1">
    <location>
        <begin position="1"/>
        <end position="29"/>
    </location>
</feature>
<evidence type="ECO:0000313" key="2">
    <source>
        <dbReference type="EMBL" id="QYF49137.1"/>
    </source>
</evidence>